<feature type="transmembrane region" description="Helical" evidence="1">
    <location>
        <begin position="280"/>
        <end position="301"/>
    </location>
</feature>
<organism evidence="2">
    <name type="scientific">freshwater metagenome</name>
    <dbReference type="NCBI Taxonomy" id="449393"/>
    <lineage>
        <taxon>unclassified sequences</taxon>
        <taxon>metagenomes</taxon>
        <taxon>ecological metagenomes</taxon>
    </lineage>
</organism>
<feature type="transmembrane region" description="Helical" evidence="1">
    <location>
        <begin position="12"/>
        <end position="34"/>
    </location>
</feature>
<proteinExistence type="predicted"/>
<feature type="transmembrane region" description="Helical" evidence="1">
    <location>
        <begin position="313"/>
        <end position="334"/>
    </location>
</feature>
<feature type="transmembrane region" description="Helical" evidence="1">
    <location>
        <begin position="81"/>
        <end position="105"/>
    </location>
</feature>
<protein>
    <submittedName>
        <fullName evidence="2">Unannotated protein</fullName>
    </submittedName>
</protein>
<dbReference type="EMBL" id="CAFABK010000015">
    <property type="protein sequence ID" value="CAB4826353.1"/>
    <property type="molecule type" value="Genomic_DNA"/>
</dbReference>
<feature type="transmembrane region" description="Helical" evidence="1">
    <location>
        <begin position="346"/>
        <end position="365"/>
    </location>
</feature>
<evidence type="ECO:0000256" key="1">
    <source>
        <dbReference type="SAM" id="Phobius"/>
    </source>
</evidence>
<dbReference type="InterPro" id="IPR036890">
    <property type="entry name" value="HATPase_C_sf"/>
</dbReference>
<sequence length="620" mass="66194">MTTPSPLDLIGGRWAVSLRVWVIVALLMQIPAAVRASQTMGVPAPAMLVPGLLGALALGAVLLAADLTILRSRITAPVSGWLVLAIWFIACTVRFLVADFTFSLLAPGGVGFSLGQVIAGCVSLLGWMWLLSAYFAINDYYRASSNELRASMTRLLEISNRQVVDDERLRASLSASIEEAVLPTIELLTREVAVLNDRSSQQELLALAERAGGEARLLVREISHGISVGKIANISSTGSIETAEMIRNARAPWFVSVLWAPLLVAFSILPVAFANFGVASLLRGLVAFAAWFGVCVLLRLVQNGFSGWRSVKTFGFVLVSNLFAIVAGIVVTILVSPDWQLSKSALQLLGLCAVAILAGVTAASMSRAVSGLRKDSEILAEQNHLIVDATLKVEDSISRLRRQVAQVLHGPVQGRLAAVALSLHLFVDGQRSGLVVSREATFRRCRALLEQVNIDIGVIMNGGPESIEAIDVQLTKLAQRWVGLIDVDYSVSDKAQTNIDVLPTLSSRVGSVIEEAINNAVTHGRASSVFIAVDSTAAVGIQIEALDNGRGLPSEVVPGFGLRGIEALAGVWKLSSAPGHGALLSVTLPYLPSVTEAPIVERAAKWESWFRKVRSPVETS</sequence>
<keyword evidence="1" id="KW-1133">Transmembrane helix</keyword>
<name>A0A6J7A0J4_9ZZZZ</name>
<reference evidence="2" key="1">
    <citation type="submission" date="2020-05" db="EMBL/GenBank/DDBJ databases">
        <authorList>
            <person name="Chiriac C."/>
            <person name="Salcher M."/>
            <person name="Ghai R."/>
            <person name="Kavagutti S V."/>
        </authorList>
    </citation>
    <scope>NUCLEOTIDE SEQUENCE</scope>
</reference>
<dbReference type="Gene3D" id="3.30.565.10">
    <property type="entry name" value="Histidine kinase-like ATPase, C-terminal domain"/>
    <property type="match status" value="1"/>
</dbReference>
<feature type="transmembrane region" description="Helical" evidence="1">
    <location>
        <begin position="117"/>
        <end position="137"/>
    </location>
</feature>
<keyword evidence="1" id="KW-0472">Membrane</keyword>
<keyword evidence="1" id="KW-0812">Transmembrane</keyword>
<feature type="transmembrane region" description="Helical" evidence="1">
    <location>
        <begin position="46"/>
        <end position="69"/>
    </location>
</feature>
<evidence type="ECO:0000313" key="2">
    <source>
        <dbReference type="EMBL" id="CAB4826353.1"/>
    </source>
</evidence>
<gene>
    <name evidence="2" type="ORF">UFOPK3204_00526</name>
</gene>
<dbReference type="AlphaFoldDB" id="A0A6J7A0J4"/>
<feature type="transmembrane region" description="Helical" evidence="1">
    <location>
        <begin position="253"/>
        <end position="274"/>
    </location>
</feature>
<dbReference type="SUPFAM" id="SSF55874">
    <property type="entry name" value="ATPase domain of HSP90 chaperone/DNA topoisomerase II/histidine kinase"/>
    <property type="match status" value="1"/>
</dbReference>
<accession>A0A6J7A0J4</accession>